<dbReference type="EMBL" id="JAWXXT010000001">
    <property type="protein sequence ID" value="MDX5977473.1"/>
    <property type="molecule type" value="Genomic_DNA"/>
</dbReference>
<evidence type="ECO:0000313" key="2">
    <source>
        <dbReference type="Proteomes" id="UP001276761"/>
    </source>
</evidence>
<reference evidence="1" key="1">
    <citation type="submission" date="2023-11" db="EMBL/GenBank/DDBJ databases">
        <title>MicrobeMod: A computational toolkit for identifying prokaryotic methylation and restriction-modification with nanopore sequencing.</title>
        <authorList>
            <person name="Crits-Christoph A."/>
            <person name="Kang S.C."/>
            <person name="Lee H."/>
            <person name="Ostrov N."/>
        </authorList>
    </citation>
    <scope>NUCLEOTIDE SEQUENCE</scope>
    <source>
        <strain evidence="1">ATCC BAA-953</strain>
    </source>
</reference>
<comment type="caution">
    <text evidence="1">The sequence shown here is derived from an EMBL/GenBank/DDBJ whole genome shotgun (WGS) entry which is preliminary data.</text>
</comment>
<dbReference type="Proteomes" id="UP001276761">
    <property type="component" value="Unassembled WGS sequence"/>
</dbReference>
<dbReference type="GeneID" id="303165403"/>
<accession>A0AAJ2VP86</accession>
<evidence type="ECO:0000313" key="1">
    <source>
        <dbReference type="EMBL" id="MDX5977473.1"/>
    </source>
</evidence>
<dbReference type="AlphaFoldDB" id="A0AAJ2VP86"/>
<organism evidence="1 2">
    <name type="scientific">Vreelandella alkaliphila</name>
    <dbReference type="NCBI Taxonomy" id="272774"/>
    <lineage>
        <taxon>Bacteria</taxon>
        <taxon>Pseudomonadati</taxon>
        <taxon>Pseudomonadota</taxon>
        <taxon>Gammaproteobacteria</taxon>
        <taxon>Oceanospirillales</taxon>
        <taxon>Halomonadaceae</taxon>
        <taxon>Vreelandella</taxon>
    </lineage>
</organism>
<dbReference type="RefSeq" id="WP_198349422.1">
    <property type="nucleotide sequence ID" value="NZ_JABASV010000005.1"/>
</dbReference>
<proteinExistence type="predicted"/>
<name>A0AAJ2VP86_9GAMM</name>
<sequence>MFGWLKPKPKHPKALFFKSNDAAFEYASKYMLRPLLKDATIFGQVLAKVSPQFGGLLKQQPKWRVRLATEHGVIQTDHCGSIADQLASDVDLKSSPIVEGDLVAVQVGSYDPKYAVDSEVQYFIIICKLKPELRTDTRVFAPDVAR</sequence>
<gene>
    <name evidence="1" type="ORF">SIL78_07845</name>
</gene>
<protein>
    <submittedName>
        <fullName evidence="1">Uncharacterized protein</fullName>
    </submittedName>
</protein>